<dbReference type="EMBL" id="FMHZ01000002">
    <property type="protein sequence ID" value="SCL49264.1"/>
    <property type="molecule type" value="Genomic_DNA"/>
</dbReference>
<dbReference type="InterPro" id="IPR051604">
    <property type="entry name" value="Ergot_Alk_Oxidoreductase"/>
</dbReference>
<dbReference type="SUPFAM" id="SSF51735">
    <property type="entry name" value="NAD(P)-binding Rossmann-fold domains"/>
    <property type="match status" value="1"/>
</dbReference>
<evidence type="ECO:0000313" key="3">
    <source>
        <dbReference type="Proteomes" id="UP000199001"/>
    </source>
</evidence>
<dbReference type="Proteomes" id="UP000199001">
    <property type="component" value="Unassembled WGS sequence"/>
</dbReference>
<reference evidence="3" key="1">
    <citation type="submission" date="2016-06" db="EMBL/GenBank/DDBJ databases">
        <authorList>
            <person name="Varghese N."/>
            <person name="Submissions Spin"/>
        </authorList>
    </citation>
    <scope>NUCLEOTIDE SEQUENCE [LARGE SCALE GENOMIC DNA]</scope>
    <source>
        <strain evidence="3">DSM 43903</strain>
    </source>
</reference>
<evidence type="ECO:0000313" key="2">
    <source>
        <dbReference type="EMBL" id="SCL49264.1"/>
    </source>
</evidence>
<dbReference type="InterPro" id="IPR036291">
    <property type="entry name" value="NAD(P)-bd_dom_sf"/>
</dbReference>
<accession>A0A1C6U5J9</accession>
<dbReference type="InterPro" id="IPR008030">
    <property type="entry name" value="NmrA-like"/>
</dbReference>
<name>A0A1C6U5J9_9ACTN</name>
<dbReference type="RefSeq" id="WP_091096162.1">
    <property type="nucleotide sequence ID" value="NZ_FMHZ01000002.1"/>
</dbReference>
<organism evidence="2 3">
    <name type="scientific">Micromonospora citrea</name>
    <dbReference type="NCBI Taxonomy" id="47855"/>
    <lineage>
        <taxon>Bacteria</taxon>
        <taxon>Bacillati</taxon>
        <taxon>Actinomycetota</taxon>
        <taxon>Actinomycetes</taxon>
        <taxon>Micromonosporales</taxon>
        <taxon>Micromonosporaceae</taxon>
        <taxon>Micromonospora</taxon>
    </lineage>
</organism>
<dbReference type="Pfam" id="PF05368">
    <property type="entry name" value="NmrA"/>
    <property type="match status" value="1"/>
</dbReference>
<dbReference type="PANTHER" id="PTHR43162">
    <property type="match status" value="1"/>
</dbReference>
<dbReference type="OrthoDB" id="4115876at2"/>
<dbReference type="Gene3D" id="3.40.50.720">
    <property type="entry name" value="NAD(P)-binding Rossmann-like Domain"/>
    <property type="match status" value="1"/>
</dbReference>
<sequence>MSDTYLVIGAGGTQGGAVARRLLRDGHRVRGFGRSTAGPSGVDWVRGDLADPAAVRAAFDGVTRASVTLPMEFEPAAVARHVDNIVAAADGLERLVYNTGNRIPVARTGVAAFESKRDAVEAFLSSGVPTIVLRPPVYLDNLAAPWARAALANGFLPYPLPEGHRVAWLAHDDLGALTAAAFDRDDLTGTAIDVGGRDAVTGPELAAAFASVLGREIRYVSVHADTYEEEMAPVLGAAVAAGVADTYRWLAAPEGIGLYEGDADKVEALFGVELTPLRTWIERNIRTERNAGAML</sequence>
<proteinExistence type="predicted"/>
<dbReference type="STRING" id="47855.GA0070606_1441"/>
<feature type="domain" description="NmrA-like" evidence="1">
    <location>
        <begin position="2"/>
        <end position="241"/>
    </location>
</feature>
<evidence type="ECO:0000259" key="1">
    <source>
        <dbReference type="Pfam" id="PF05368"/>
    </source>
</evidence>
<dbReference type="PANTHER" id="PTHR43162:SF1">
    <property type="entry name" value="PRESTALK A DIFFERENTIATION PROTEIN A"/>
    <property type="match status" value="1"/>
</dbReference>
<dbReference type="AlphaFoldDB" id="A0A1C6U5J9"/>
<protein>
    <submittedName>
        <fullName evidence="2">Uncharacterized conserved protein YbjT, contains NAD(P)-binding and DUF2867 domains</fullName>
    </submittedName>
</protein>
<keyword evidence="3" id="KW-1185">Reference proteome</keyword>
<gene>
    <name evidence="2" type="ORF">GA0070606_1441</name>
</gene>